<sequence length="248" mass="26750">MADVSENCNGFYVEVVGENQDEKNSKRSCQERRADEEEIITLCTIFNRLIAAIFFPNSDAPSAPPLLHRIKAALSQNIPLLRVATKNSAHHLLLWTRRGSPLRPLIVVSVGTIALLALTGFLVFMLFFVAATINAIVISLLVSLAAVGGFLAIFFAFLTAIYIGALLVAVFVITATTVSAIVAALIVTGWIGLFWTIWLVTQKGVGLVKQSLSMTGSVVSSYSSAGFARSHHASNKYGRNEKICCSFG</sequence>
<proteinExistence type="predicted"/>
<dbReference type="PANTHER" id="PTHR35508:SF1">
    <property type="entry name" value="VOLTAGE-DEPENDENT L-TYPE CALCIUM CHANNEL SUBUNIT"/>
    <property type="match status" value="1"/>
</dbReference>
<feature type="transmembrane region" description="Helical" evidence="1">
    <location>
        <begin position="105"/>
        <end position="130"/>
    </location>
</feature>
<keyword evidence="1" id="KW-1133">Transmembrane helix</keyword>
<organism evidence="2 3">
    <name type="scientific">Cinchona calisaya</name>
    <dbReference type="NCBI Taxonomy" id="153742"/>
    <lineage>
        <taxon>Eukaryota</taxon>
        <taxon>Viridiplantae</taxon>
        <taxon>Streptophyta</taxon>
        <taxon>Embryophyta</taxon>
        <taxon>Tracheophyta</taxon>
        <taxon>Spermatophyta</taxon>
        <taxon>Magnoliopsida</taxon>
        <taxon>eudicotyledons</taxon>
        <taxon>Gunneridae</taxon>
        <taxon>Pentapetalae</taxon>
        <taxon>asterids</taxon>
        <taxon>lamiids</taxon>
        <taxon>Gentianales</taxon>
        <taxon>Rubiaceae</taxon>
        <taxon>Cinchonoideae</taxon>
        <taxon>Cinchoneae</taxon>
        <taxon>Cinchona</taxon>
    </lineage>
</organism>
<keyword evidence="1" id="KW-0812">Transmembrane</keyword>
<dbReference type="EMBL" id="JBJUIK010000006">
    <property type="protein sequence ID" value="KAL3525051.1"/>
    <property type="molecule type" value="Genomic_DNA"/>
</dbReference>
<keyword evidence="1" id="KW-0472">Membrane</keyword>
<keyword evidence="3" id="KW-1185">Reference proteome</keyword>
<reference evidence="2 3" key="1">
    <citation type="submission" date="2024-11" db="EMBL/GenBank/DDBJ databases">
        <title>A near-complete genome assembly of Cinchona calisaya.</title>
        <authorList>
            <person name="Lian D.C."/>
            <person name="Zhao X.W."/>
            <person name="Wei L."/>
        </authorList>
    </citation>
    <scope>NUCLEOTIDE SEQUENCE [LARGE SCALE GENOMIC DNA]</scope>
    <source>
        <tissue evidence="2">Nenye</tissue>
    </source>
</reference>
<accession>A0ABD3A007</accession>
<dbReference type="PANTHER" id="PTHR35508">
    <property type="entry name" value="VOLTAGE-DEPENDENT L-TYPE CALCIUM CHANNEL SUBUNIT"/>
    <property type="match status" value="1"/>
</dbReference>
<protein>
    <submittedName>
        <fullName evidence="2">Uncharacterized protein</fullName>
    </submittedName>
</protein>
<feature type="transmembrane region" description="Helical" evidence="1">
    <location>
        <begin position="136"/>
        <end position="158"/>
    </location>
</feature>
<comment type="caution">
    <text evidence="2">The sequence shown here is derived from an EMBL/GenBank/DDBJ whole genome shotgun (WGS) entry which is preliminary data.</text>
</comment>
<dbReference type="Proteomes" id="UP001630127">
    <property type="component" value="Unassembled WGS sequence"/>
</dbReference>
<evidence type="ECO:0000313" key="3">
    <source>
        <dbReference type="Proteomes" id="UP001630127"/>
    </source>
</evidence>
<gene>
    <name evidence="2" type="ORF">ACH5RR_013423</name>
</gene>
<evidence type="ECO:0000256" key="1">
    <source>
        <dbReference type="SAM" id="Phobius"/>
    </source>
</evidence>
<dbReference type="AlphaFoldDB" id="A0ABD3A007"/>
<evidence type="ECO:0000313" key="2">
    <source>
        <dbReference type="EMBL" id="KAL3525051.1"/>
    </source>
</evidence>
<name>A0ABD3A007_9GENT</name>
<feature type="transmembrane region" description="Helical" evidence="1">
    <location>
        <begin position="165"/>
        <end position="198"/>
    </location>
</feature>